<dbReference type="GO" id="GO:0016491">
    <property type="term" value="F:oxidoreductase activity"/>
    <property type="evidence" value="ECO:0007669"/>
    <property type="project" value="UniProtKB-KW"/>
</dbReference>
<dbReference type="Proteomes" id="UP000216225">
    <property type="component" value="Unassembled WGS sequence"/>
</dbReference>
<dbReference type="RefSeq" id="WP_094436458.1">
    <property type="nucleotide sequence ID" value="NZ_NKDB02000001.1"/>
</dbReference>
<dbReference type="PANTHER" id="PTHR13847">
    <property type="entry name" value="SARCOSINE DEHYDROGENASE-RELATED"/>
    <property type="match status" value="1"/>
</dbReference>
<reference evidence="3 4" key="1">
    <citation type="submission" date="2018-09" db="EMBL/GenBank/DDBJ databases">
        <title>Genome comparison of Alicycliphilus sp. BQ1, a polyurethanolytic bacterium, with its closest phylogenetic relatives Alicycliphilus denitrificans BC and K601, unable to attack polyurethane.</title>
        <authorList>
            <person name="Loza-Tavera H."/>
            <person name="Lozano L."/>
            <person name="Cevallos M."/>
            <person name="Maya-Lucas O."/>
            <person name="Garcia-Mena J."/>
            <person name="Hernandez J."/>
        </authorList>
    </citation>
    <scope>NUCLEOTIDE SEQUENCE [LARGE SCALE GENOMIC DNA]</scope>
    <source>
        <strain evidence="3 4">BQ1</strain>
    </source>
</reference>
<dbReference type="SUPFAM" id="SSF51905">
    <property type="entry name" value="FAD/NAD(P)-binding domain"/>
    <property type="match status" value="1"/>
</dbReference>
<dbReference type="InterPro" id="IPR006076">
    <property type="entry name" value="FAD-dep_OxRdtase"/>
</dbReference>
<dbReference type="PANTHER" id="PTHR13847:SF287">
    <property type="entry name" value="FAD-DEPENDENT OXIDOREDUCTASE DOMAIN-CONTAINING PROTEIN 1"/>
    <property type="match status" value="1"/>
</dbReference>
<dbReference type="InterPro" id="IPR036188">
    <property type="entry name" value="FAD/NAD-bd_sf"/>
</dbReference>
<evidence type="ECO:0000313" key="3">
    <source>
        <dbReference type="EMBL" id="RKJ99516.1"/>
    </source>
</evidence>
<accession>A0A420KI20</accession>
<comment type="caution">
    <text evidence="3">The sequence shown here is derived from an EMBL/GenBank/DDBJ whole genome shotgun (WGS) entry which is preliminary data.</text>
</comment>
<dbReference type="Gene3D" id="3.30.9.10">
    <property type="entry name" value="D-Amino Acid Oxidase, subunit A, domain 2"/>
    <property type="match status" value="1"/>
</dbReference>
<proteinExistence type="predicted"/>
<dbReference type="AlphaFoldDB" id="A0A420KI20"/>
<gene>
    <name evidence="3" type="ORF">CE154_007250</name>
</gene>
<dbReference type="Pfam" id="PF01266">
    <property type="entry name" value="DAO"/>
    <property type="match status" value="1"/>
</dbReference>
<dbReference type="EMBL" id="NKDB02000001">
    <property type="protein sequence ID" value="RKJ99516.1"/>
    <property type="molecule type" value="Genomic_DNA"/>
</dbReference>
<evidence type="ECO:0000313" key="4">
    <source>
        <dbReference type="Proteomes" id="UP000216225"/>
    </source>
</evidence>
<dbReference type="Gene3D" id="3.50.50.60">
    <property type="entry name" value="FAD/NAD(P)-binding domain"/>
    <property type="match status" value="1"/>
</dbReference>
<name>A0A420KI20_9BURK</name>
<evidence type="ECO:0000256" key="1">
    <source>
        <dbReference type="ARBA" id="ARBA00023002"/>
    </source>
</evidence>
<protein>
    <submittedName>
        <fullName evidence="3">FAD-binding oxidoreductase</fullName>
    </submittedName>
</protein>
<feature type="domain" description="FAD dependent oxidoreductase" evidence="2">
    <location>
        <begin position="6"/>
        <end position="338"/>
    </location>
</feature>
<organism evidence="3 4">
    <name type="scientific">Alicycliphilus denitrificans</name>
    <dbReference type="NCBI Taxonomy" id="179636"/>
    <lineage>
        <taxon>Bacteria</taxon>
        <taxon>Pseudomonadati</taxon>
        <taxon>Pseudomonadota</taxon>
        <taxon>Betaproteobacteria</taxon>
        <taxon>Burkholderiales</taxon>
        <taxon>Comamonadaceae</taxon>
        <taxon>Alicycliphilus</taxon>
    </lineage>
</organism>
<dbReference type="GO" id="GO:0005737">
    <property type="term" value="C:cytoplasm"/>
    <property type="evidence" value="ECO:0007669"/>
    <property type="project" value="TreeGrafter"/>
</dbReference>
<evidence type="ECO:0000259" key="2">
    <source>
        <dbReference type="Pfam" id="PF01266"/>
    </source>
</evidence>
<sequence length="378" mass="40008">MSSNGIIVVGGGLVGAAIAYGAAKSGSAVTLLDQGDVAYRASRGNFGLVWLQSKGAGFPRYARWSRDAVDHWGPLASELRELTGVDVDLQQNGGFWIGFSEKEVAEREAMLAKINAADGRTPFEMLDHRELKARLPAIGPKVAGGSWCPLDGHANPLKLLHALHAGIQALGGRICNGADVAEVCPLGEGRGFRARGSDGRQWIGEKIVLAAGLSNSVLAPQLGLHAPVVPNRGQVLITERLKKFLPHPTNKARQTAEGTVQLGFSVEDVGLDDGTTVAAIEWIAKRAVATFPILSSVKLVRAWGALRVMTPDGSPIYQESARYPGAFTATSHSGVSLAGSHAYEIGPWIAGVKSAPDGIEEFAGERFLDPDRKFSNAH</sequence>
<dbReference type="SUPFAM" id="SSF54373">
    <property type="entry name" value="FAD-linked reductases, C-terminal domain"/>
    <property type="match status" value="1"/>
</dbReference>
<keyword evidence="1" id="KW-0560">Oxidoreductase</keyword>